<sequence length="64" mass="7636">MDQRYHDFFIYFLKTVNFLDVTNSKLATFTSTLSLEIGLEVFRMKIVSEIGTFIYISKPFYECY</sequence>
<dbReference type="Proteomes" id="UP000321569">
    <property type="component" value="Unassembled WGS sequence"/>
</dbReference>
<name>A0A512PN49_9LACO</name>
<comment type="caution">
    <text evidence="1">The sequence shown here is derived from an EMBL/GenBank/DDBJ whole genome shotgun (WGS) entry which is preliminary data.</text>
</comment>
<proteinExistence type="predicted"/>
<dbReference type="AlphaFoldDB" id="A0A512PN49"/>
<dbReference type="EMBL" id="BKAM01000026">
    <property type="protein sequence ID" value="GEP72625.1"/>
    <property type="molecule type" value="Genomic_DNA"/>
</dbReference>
<evidence type="ECO:0000313" key="1">
    <source>
        <dbReference type="EMBL" id="GEP72625.1"/>
    </source>
</evidence>
<reference evidence="1 2" key="1">
    <citation type="submission" date="2019-07" db="EMBL/GenBank/DDBJ databases">
        <title>Whole genome shotgun sequence of Lactobacillus rapi NBRC 109618.</title>
        <authorList>
            <person name="Hosoyama A."/>
            <person name="Uohara A."/>
            <person name="Ohji S."/>
            <person name="Ichikawa N."/>
        </authorList>
    </citation>
    <scope>NUCLEOTIDE SEQUENCE [LARGE SCALE GENOMIC DNA]</scope>
    <source>
        <strain evidence="1 2">NBRC 109618</strain>
    </source>
</reference>
<evidence type="ECO:0000313" key="2">
    <source>
        <dbReference type="Proteomes" id="UP000321569"/>
    </source>
</evidence>
<gene>
    <name evidence="1" type="ORF">LRA02_14930</name>
</gene>
<accession>A0A512PN49</accession>
<protein>
    <submittedName>
        <fullName evidence="1">Uncharacterized protein</fullName>
    </submittedName>
</protein>
<organism evidence="1 2">
    <name type="scientific">Lentilactobacillus rapi</name>
    <dbReference type="NCBI Taxonomy" id="481723"/>
    <lineage>
        <taxon>Bacteria</taxon>
        <taxon>Bacillati</taxon>
        <taxon>Bacillota</taxon>
        <taxon>Bacilli</taxon>
        <taxon>Lactobacillales</taxon>
        <taxon>Lactobacillaceae</taxon>
        <taxon>Lentilactobacillus</taxon>
    </lineage>
</organism>